<dbReference type="Pfam" id="PF00135">
    <property type="entry name" value="COesterase"/>
    <property type="match status" value="1"/>
</dbReference>
<comment type="caution">
    <text evidence="5">The sequence shown here is derived from an EMBL/GenBank/DDBJ whole genome shotgun (WGS) entry which is preliminary data.</text>
</comment>
<dbReference type="AlphaFoldDB" id="A0AAE2RCF0"/>
<dbReference type="InterPro" id="IPR002018">
    <property type="entry name" value="CarbesteraseB"/>
</dbReference>
<accession>A0AAE2RCF0</accession>
<dbReference type="PROSITE" id="PS00122">
    <property type="entry name" value="CARBOXYLESTERASE_B_1"/>
    <property type="match status" value="1"/>
</dbReference>
<protein>
    <recommendedName>
        <fullName evidence="3">Carboxylic ester hydrolase</fullName>
        <ecNumber evidence="3">3.1.1.-</ecNumber>
    </recommendedName>
</protein>
<dbReference type="Proteomes" id="UP000655037">
    <property type="component" value="Unassembled WGS sequence"/>
</dbReference>
<name>A0AAE2RCF0_AGRVI</name>
<dbReference type="Gene3D" id="3.40.50.1820">
    <property type="entry name" value="alpha/beta hydrolase"/>
    <property type="match status" value="1"/>
</dbReference>
<evidence type="ECO:0000313" key="6">
    <source>
        <dbReference type="Proteomes" id="UP000655037"/>
    </source>
</evidence>
<dbReference type="PANTHER" id="PTHR11559">
    <property type="entry name" value="CARBOXYLESTERASE"/>
    <property type="match status" value="1"/>
</dbReference>
<gene>
    <name evidence="5" type="ORF">IEI95_007495</name>
</gene>
<evidence type="ECO:0000259" key="4">
    <source>
        <dbReference type="Pfam" id="PF00135"/>
    </source>
</evidence>
<dbReference type="GO" id="GO:0016787">
    <property type="term" value="F:hydrolase activity"/>
    <property type="evidence" value="ECO:0007669"/>
    <property type="project" value="UniProtKB-KW"/>
</dbReference>
<evidence type="ECO:0000256" key="2">
    <source>
        <dbReference type="ARBA" id="ARBA00022801"/>
    </source>
</evidence>
<evidence type="ECO:0000313" key="5">
    <source>
        <dbReference type="EMBL" id="MBF2714105.1"/>
    </source>
</evidence>
<dbReference type="InterPro" id="IPR019826">
    <property type="entry name" value="Carboxylesterase_B_AS"/>
</dbReference>
<organism evidence="5 6">
    <name type="scientific">Agrobacterium vitis</name>
    <name type="common">Rhizobium vitis</name>
    <dbReference type="NCBI Taxonomy" id="373"/>
    <lineage>
        <taxon>Bacteria</taxon>
        <taxon>Pseudomonadati</taxon>
        <taxon>Pseudomonadota</taxon>
        <taxon>Alphaproteobacteria</taxon>
        <taxon>Hyphomicrobiales</taxon>
        <taxon>Rhizobiaceae</taxon>
        <taxon>Rhizobium/Agrobacterium group</taxon>
        <taxon>Agrobacterium</taxon>
    </lineage>
</organism>
<reference evidence="5" key="1">
    <citation type="submission" date="2020-11" db="EMBL/GenBank/DDBJ databases">
        <title>Agrobacterium vitis strain K377 genome.</title>
        <authorList>
            <person name="Xi H."/>
        </authorList>
    </citation>
    <scope>NUCLEOTIDE SEQUENCE</scope>
    <source>
        <strain evidence="5">K377</strain>
    </source>
</reference>
<dbReference type="SUPFAM" id="SSF53474">
    <property type="entry name" value="alpha/beta-Hydrolases"/>
    <property type="match status" value="1"/>
</dbReference>
<evidence type="ECO:0000256" key="3">
    <source>
        <dbReference type="RuleBase" id="RU361235"/>
    </source>
</evidence>
<proteinExistence type="inferred from homology"/>
<sequence>MGYHGGGSRNGAKTDWDPKEMARRGNIVVTANYRLGALGYLALAELNAESQDGTSSGNFGDLDKIEALKWVKKNIAAFGGNPERVVVAGQSGGARGVCFIVASPQAKGLFHGAIIESGRDCPSMSNEKAVESGEKFAAAIGCADKASRLACLRSKSPDEILDAQEKSALPLPTVSGGYAMPKPPLEAFETGEFNRVPVIVGNTRNEARIFVYEANDLKDQPVSQAQYRAEVRKNEGDRAEKILAAYSATEKTAPGAALADYSTDRGSTCPTTKLVTALARWTSTYAYEFRDETAPLRSYASVPRSFAVGSGHSSELPYLWGESMVPAGLTTRQLKLAEVMRRFFSALADPKGMPSEWPRFTVERPQRLALLEDGVTKVISEDEYRAAHRCDLWQAEK</sequence>
<feature type="domain" description="Carboxylesterase type B" evidence="4">
    <location>
        <begin position="4"/>
        <end position="380"/>
    </location>
</feature>
<keyword evidence="2 3" id="KW-0378">Hydrolase</keyword>
<dbReference type="EMBL" id="JACXXJ020000003">
    <property type="protein sequence ID" value="MBF2714105.1"/>
    <property type="molecule type" value="Genomic_DNA"/>
</dbReference>
<comment type="similarity">
    <text evidence="1 3">Belongs to the type-B carboxylesterase/lipase family.</text>
</comment>
<dbReference type="InterPro" id="IPR029058">
    <property type="entry name" value="AB_hydrolase_fold"/>
</dbReference>
<dbReference type="InterPro" id="IPR050309">
    <property type="entry name" value="Type-B_Carboxylest/Lipase"/>
</dbReference>
<dbReference type="EC" id="3.1.1.-" evidence="3"/>
<evidence type="ECO:0000256" key="1">
    <source>
        <dbReference type="ARBA" id="ARBA00005964"/>
    </source>
</evidence>